<organism evidence="1">
    <name type="scientific">Arundo donax</name>
    <name type="common">Giant reed</name>
    <name type="synonym">Donax arundinaceus</name>
    <dbReference type="NCBI Taxonomy" id="35708"/>
    <lineage>
        <taxon>Eukaryota</taxon>
        <taxon>Viridiplantae</taxon>
        <taxon>Streptophyta</taxon>
        <taxon>Embryophyta</taxon>
        <taxon>Tracheophyta</taxon>
        <taxon>Spermatophyta</taxon>
        <taxon>Magnoliopsida</taxon>
        <taxon>Liliopsida</taxon>
        <taxon>Poales</taxon>
        <taxon>Poaceae</taxon>
        <taxon>PACMAD clade</taxon>
        <taxon>Arundinoideae</taxon>
        <taxon>Arundineae</taxon>
        <taxon>Arundo</taxon>
    </lineage>
</organism>
<sequence length="38" mass="3984">MAASICPSRSECDAKSLATCRGLQLQATSQKAVTSQLQ</sequence>
<protein>
    <submittedName>
        <fullName evidence="1">Uncharacterized protein</fullName>
    </submittedName>
</protein>
<dbReference type="EMBL" id="GBRH01214834">
    <property type="protein sequence ID" value="JAD83061.1"/>
    <property type="molecule type" value="Transcribed_RNA"/>
</dbReference>
<dbReference type="AlphaFoldDB" id="A0A0A9D5J2"/>
<reference evidence="1" key="1">
    <citation type="submission" date="2014-09" db="EMBL/GenBank/DDBJ databases">
        <authorList>
            <person name="Magalhaes I.L.F."/>
            <person name="Oliveira U."/>
            <person name="Santos F.R."/>
            <person name="Vidigal T.H.D.A."/>
            <person name="Brescovit A.D."/>
            <person name="Santos A.J."/>
        </authorList>
    </citation>
    <scope>NUCLEOTIDE SEQUENCE</scope>
    <source>
        <tissue evidence="1">Shoot tissue taken approximately 20 cm above the soil surface</tissue>
    </source>
</reference>
<proteinExistence type="predicted"/>
<name>A0A0A9D5J2_ARUDO</name>
<evidence type="ECO:0000313" key="1">
    <source>
        <dbReference type="EMBL" id="JAD83061.1"/>
    </source>
</evidence>
<accession>A0A0A9D5J2</accession>
<reference evidence="1" key="2">
    <citation type="journal article" date="2015" name="Data Brief">
        <title>Shoot transcriptome of the giant reed, Arundo donax.</title>
        <authorList>
            <person name="Barrero R.A."/>
            <person name="Guerrero F.D."/>
            <person name="Moolhuijzen P."/>
            <person name="Goolsby J.A."/>
            <person name="Tidwell J."/>
            <person name="Bellgard S.E."/>
            <person name="Bellgard M.I."/>
        </authorList>
    </citation>
    <scope>NUCLEOTIDE SEQUENCE</scope>
    <source>
        <tissue evidence="1">Shoot tissue taken approximately 20 cm above the soil surface</tissue>
    </source>
</reference>